<dbReference type="Proteomes" id="UP000016721">
    <property type="component" value="Unassembled WGS sequence"/>
</dbReference>
<dbReference type="PATRIC" id="fig|1294142.3.peg.4762"/>
<gene>
    <name evidence="1" type="ORF">CINTURNW_4624</name>
</gene>
<sequence>MDKEFKVLDIHWHLDCCIKECPFNSKGLYCLNSVLPYENPCWDAEPLFEDDREEKIIDWIRHVYDEEVPF</sequence>
<protein>
    <submittedName>
        <fullName evidence="1">Uncharacterized protein</fullName>
    </submittedName>
</protein>
<comment type="caution">
    <text evidence="1">The sequence shown here is derived from an EMBL/GenBank/DDBJ whole genome shotgun (WGS) entry which is preliminary data.</text>
</comment>
<dbReference type="HOGENOM" id="CLU_2750643_0_0_9"/>
<reference evidence="1 2" key="1">
    <citation type="journal article" date="2013" name="Genome Announc.">
        <title>Draft Genome Sequence of the Hydrogen- and Ethanol-Producing Bacterium Clostridium intestinale Strain URNW.</title>
        <authorList>
            <person name="Lal S."/>
            <person name="Ramachandran U."/>
            <person name="Zhang X."/>
            <person name="Sparling R."/>
            <person name="Levin D.B."/>
        </authorList>
    </citation>
    <scope>NUCLEOTIDE SEQUENCE [LARGE SCALE GENOMIC DNA]</scope>
    <source>
        <strain evidence="1 2">URNW</strain>
    </source>
</reference>
<dbReference type="EMBL" id="APJA01000037">
    <property type="protein sequence ID" value="ERK28211.1"/>
    <property type="molecule type" value="Genomic_DNA"/>
</dbReference>
<dbReference type="AlphaFoldDB" id="U2NH65"/>
<proteinExistence type="predicted"/>
<organism evidence="1 2">
    <name type="scientific">Clostridium intestinale URNW</name>
    <dbReference type="NCBI Taxonomy" id="1294142"/>
    <lineage>
        <taxon>Bacteria</taxon>
        <taxon>Bacillati</taxon>
        <taxon>Bacillota</taxon>
        <taxon>Clostridia</taxon>
        <taxon>Eubacteriales</taxon>
        <taxon>Clostridiaceae</taxon>
        <taxon>Clostridium</taxon>
    </lineage>
</organism>
<name>U2NH65_9CLOT</name>
<dbReference type="STRING" id="1294142.CINTURNW_4624"/>
<keyword evidence="2" id="KW-1185">Reference proteome</keyword>
<accession>U2NH65</accession>
<evidence type="ECO:0000313" key="2">
    <source>
        <dbReference type="Proteomes" id="UP000016721"/>
    </source>
</evidence>
<dbReference type="RefSeq" id="WP_021804438.1">
    <property type="nucleotide sequence ID" value="NZ_KI273146.1"/>
</dbReference>
<evidence type="ECO:0000313" key="1">
    <source>
        <dbReference type="EMBL" id="ERK28211.1"/>
    </source>
</evidence>